<sequence length="83" mass="8698">MRLLSPPLCMPLLPELHSAACFKCNVLSAAPSPSCCLDLGVPWAVPAAVSSLSVCLSVCLSVWRSRCPVSEDLQEDPQGSSGI</sequence>
<dbReference type="Proteomes" id="UP000694892">
    <property type="component" value="Unassembled WGS sequence"/>
</dbReference>
<dbReference type="EMBL" id="KV469297">
    <property type="protein sequence ID" value="OCT55898.1"/>
    <property type="molecule type" value="Genomic_DNA"/>
</dbReference>
<proteinExistence type="predicted"/>
<accession>A0A974BPQ5</accession>
<organism evidence="1">
    <name type="scientific">Xenopus laevis</name>
    <name type="common">African clawed frog</name>
    <dbReference type="NCBI Taxonomy" id="8355"/>
    <lineage>
        <taxon>Eukaryota</taxon>
        <taxon>Metazoa</taxon>
        <taxon>Chordata</taxon>
        <taxon>Craniata</taxon>
        <taxon>Vertebrata</taxon>
        <taxon>Euteleostomi</taxon>
        <taxon>Amphibia</taxon>
        <taxon>Batrachia</taxon>
        <taxon>Anura</taxon>
        <taxon>Pipoidea</taxon>
        <taxon>Pipidae</taxon>
        <taxon>Xenopodinae</taxon>
        <taxon>Xenopus</taxon>
        <taxon>Xenopus</taxon>
    </lineage>
</organism>
<evidence type="ECO:0000313" key="1">
    <source>
        <dbReference type="EMBL" id="OCT55898.1"/>
    </source>
</evidence>
<dbReference type="AlphaFoldDB" id="A0A974BPQ5"/>
<name>A0A974BPQ5_XENLA</name>
<protein>
    <submittedName>
        <fullName evidence="1">Uncharacterized protein</fullName>
    </submittedName>
</protein>
<gene>
    <name evidence="1" type="ORF">XELAEV_18001661mg</name>
</gene>
<reference evidence="1" key="1">
    <citation type="submission" date="2016-05" db="EMBL/GenBank/DDBJ databases">
        <title>WGS assembly of Xenopus laevis.</title>
        <authorList>
            <person name="Session A."/>
            <person name="Uno Y."/>
            <person name="Kwon T."/>
            <person name="Chapman J."/>
            <person name="Toyoda A."/>
            <person name="Takahashi S."/>
            <person name="Fukui A."/>
            <person name="Hikosaka A."/>
            <person name="Putnam N."/>
            <person name="Stites J."/>
            <person name="Van Heeringen S."/>
            <person name="Quigley I."/>
            <person name="Heinz S."/>
            <person name="Hellsten U."/>
            <person name="Lyons J."/>
            <person name="Suzuki A."/>
            <person name="Kondo M."/>
            <person name="Ogino H."/>
            <person name="Ochi H."/>
            <person name="Bogdanovic O."/>
            <person name="Lister R."/>
            <person name="Georgiou G."/>
            <person name="Paranjpe S."/>
            <person name="Van Kruijsbergen I."/>
            <person name="Mozaffari S."/>
            <person name="Shu S."/>
            <person name="Schmutz J."/>
            <person name="Jenkins J."/>
            <person name="Grimwood J."/>
            <person name="Carlson J."/>
            <person name="Mitros T."/>
            <person name="Simakov O."/>
            <person name="Heald R."/>
            <person name="Miller K."/>
            <person name="Haudenschild C."/>
            <person name="Kuroki Y."/>
            <person name="Tanaka T."/>
            <person name="Michiue T."/>
            <person name="Watanabe M."/>
            <person name="Kinoshita T."/>
            <person name="Ohta Y."/>
            <person name="Mawaribuchi S."/>
            <person name="Suzuki Y."/>
            <person name="Haramoto Y."/>
            <person name="Yamamoto T."/>
            <person name="Takagi C."/>
            <person name="Kitzman J."/>
            <person name="Shendure J."/>
            <person name="Nakayama T."/>
            <person name="Izutsu Y."/>
            <person name="Robert J."/>
            <person name="Dichmann D."/>
            <person name="Flajnik M."/>
            <person name="Houston D."/>
            <person name="Marcotte E."/>
            <person name="Wallingford J."/>
            <person name="Ito Y."/>
            <person name="Asashima M."/>
            <person name="Ueno N."/>
            <person name="Matsuda Y."/>
            <person name="Jan Veenstra G."/>
            <person name="Fujiyama A."/>
            <person name="Harland R."/>
            <person name="Taira M."/>
            <person name="Rokhsar D.S."/>
        </authorList>
    </citation>
    <scope>NUCLEOTIDE SEQUENCE</scope>
    <source>
        <strain evidence="1">J</strain>
        <tissue evidence="1">Blood</tissue>
    </source>
</reference>